<reference evidence="2 3" key="1">
    <citation type="submission" date="2017-10" db="EMBL/GenBank/DDBJ databases">
        <title>Sequencing the genomes of 1000 actinobacteria strains.</title>
        <authorList>
            <person name="Klenk H.-P."/>
        </authorList>
    </citation>
    <scope>NUCLEOTIDE SEQUENCE [LARGE SCALE GENOMIC DNA]</scope>
    <source>
        <strain evidence="2 3">DSM 18966</strain>
    </source>
</reference>
<organism evidence="2 3">
    <name type="scientific">Sanguibacter antarcticus</name>
    <dbReference type="NCBI Taxonomy" id="372484"/>
    <lineage>
        <taxon>Bacteria</taxon>
        <taxon>Bacillati</taxon>
        <taxon>Actinomycetota</taxon>
        <taxon>Actinomycetes</taxon>
        <taxon>Micrococcales</taxon>
        <taxon>Sanguibacteraceae</taxon>
        <taxon>Sanguibacter</taxon>
    </lineage>
</organism>
<comment type="caution">
    <text evidence="2">The sequence shown here is derived from an EMBL/GenBank/DDBJ whole genome shotgun (WGS) entry which is preliminary data.</text>
</comment>
<keyword evidence="3" id="KW-1185">Reference proteome</keyword>
<evidence type="ECO:0000313" key="3">
    <source>
        <dbReference type="Proteomes" id="UP000225548"/>
    </source>
</evidence>
<accession>A0A2A9E486</accession>
<evidence type="ECO:0008006" key="4">
    <source>
        <dbReference type="Google" id="ProtNLM"/>
    </source>
</evidence>
<keyword evidence="1" id="KW-1133">Transmembrane helix</keyword>
<keyword evidence="1" id="KW-0812">Transmembrane</keyword>
<dbReference type="InterPro" id="IPR021414">
    <property type="entry name" value="DUF3054"/>
</dbReference>
<sequence length="149" mass="15703">MLTPRRSTLLVDVVCVLVFAAAGRSSHAEHASIVGLLTTAWPFLVGLGLATVLADALARRWPRSDGQRGPLAILPWGWTVPVVTWAVAMGLRTVSGHGVSGAFPLVALGFLVLVLLGWRVAVTAVRSAIRRRGPQRSEAPVLGTPGRGD</sequence>
<dbReference type="Proteomes" id="UP000225548">
    <property type="component" value="Unassembled WGS sequence"/>
</dbReference>
<gene>
    <name evidence="2" type="ORF">ATL42_1550</name>
</gene>
<feature type="transmembrane region" description="Helical" evidence="1">
    <location>
        <begin position="103"/>
        <end position="122"/>
    </location>
</feature>
<dbReference type="AlphaFoldDB" id="A0A2A9E486"/>
<keyword evidence="1" id="KW-0472">Membrane</keyword>
<dbReference type="RefSeq" id="WP_211281789.1">
    <property type="nucleotide sequence ID" value="NZ_PDJG01000001.1"/>
</dbReference>
<feature type="transmembrane region" description="Helical" evidence="1">
    <location>
        <begin position="38"/>
        <end position="58"/>
    </location>
</feature>
<feature type="transmembrane region" description="Helical" evidence="1">
    <location>
        <begin position="70"/>
        <end position="91"/>
    </location>
</feature>
<proteinExistence type="predicted"/>
<evidence type="ECO:0000256" key="1">
    <source>
        <dbReference type="SAM" id="Phobius"/>
    </source>
</evidence>
<name>A0A2A9E486_9MICO</name>
<evidence type="ECO:0000313" key="2">
    <source>
        <dbReference type="EMBL" id="PFG33664.1"/>
    </source>
</evidence>
<dbReference type="EMBL" id="PDJG01000001">
    <property type="protein sequence ID" value="PFG33664.1"/>
    <property type="molecule type" value="Genomic_DNA"/>
</dbReference>
<protein>
    <recommendedName>
        <fullName evidence="4">DUF3054 family protein</fullName>
    </recommendedName>
</protein>
<dbReference type="Pfam" id="PF11255">
    <property type="entry name" value="DUF3054"/>
    <property type="match status" value="1"/>
</dbReference>